<dbReference type="InterPro" id="IPR012786">
    <property type="entry name" value="Protocat_dOase_a"/>
</dbReference>
<keyword evidence="2 5" id="KW-0223">Dioxygenase</keyword>
<dbReference type="InterPro" id="IPR000627">
    <property type="entry name" value="Intradiol_dOase_C"/>
</dbReference>
<dbReference type="Proteomes" id="UP000254869">
    <property type="component" value="Unassembled WGS sequence"/>
</dbReference>
<keyword evidence="3" id="KW-0560">Oxidoreductase</keyword>
<comment type="similarity">
    <text evidence="1">Belongs to the intradiol ring-cleavage dioxygenase family.</text>
</comment>
<evidence type="ECO:0000313" key="5">
    <source>
        <dbReference type="EMBL" id="RDI60360.1"/>
    </source>
</evidence>
<feature type="domain" description="Intradiol ring-cleavage dioxygenases" evidence="4">
    <location>
        <begin position="39"/>
        <end position="162"/>
    </location>
</feature>
<name>A0A370HPW9_9NOCA</name>
<gene>
    <name evidence="5" type="ORF">DFR76_11694</name>
</gene>
<evidence type="ECO:0000259" key="4">
    <source>
        <dbReference type="Pfam" id="PF00775"/>
    </source>
</evidence>
<sequence length="185" mass="20237">MTEALPSTPSQTVGPFLHIGLRWEDGPFVVPTGTPDACWIRGAVLDGAGEPIHDALVETWQADPDGLFDHPDDSRDAVREWRGFGRSDTHLGEFAVHTVVPGVVPAADGRPQAPHVNVSIFARGLLHRVVTRIYFPEHTALHRTDPVLNLVPEHRRSTLVAALAPGGYRFTVRLQGDGETVFFDV</sequence>
<dbReference type="STRING" id="1210086.GCA_001613105_06235"/>
<keyword evidence="6" id="KW-1185">Reference proteome</keyword>
<evidence type="ECO:0000256" key="3">
    <source>
        <dbReference type="ARBA" id="ARBA00023002"/>
    </source>
</evidence>
<dbReference type="Gene3D" id="2.60.130.10">
    <property type="entry name" value="Aromatic compound dioxygenase"/>
    <property type="match status" value="1"/>
</dbReference>
<dbReference type="InterPro" id="IPR050770">
    <property type="entry name" value="Intradiol_RC_Dioxygenase"/>
</dbReference>
<evidence type="ECO:0000256" key="2">
    <source>
        <dbReference type="ARBA" id="ARBA00022964"/>
    </source>
</evidence>
<dbReference type="SUPFAM" id="SSF49482">
    <property type="entry name" value="Aromatic compound dioxygenase"/>
    <property type="match status" value="1"/>
</dbReference>
<evidence type="ECO:0000256" key="1">
    <source>
        <dbReference type="ARBA" id="ARBA00007825"/>
    </source>
</evidence>
<proteinExistence type="inferred from homology"/>
<dbReference type="Pfam" id="PF00775">
    <property type="entry name" value="Dioxygenase_C"/>
    <property type="match status" value="1"/>
</dbReference>
<dbReference type="EMBL" id="QQBC01000016">
    <property type="protein sequence ID" value="RDI60360.1"/>
    <property type="molecule type" value="Genomic_DNA"/>
</dbReference>
<dbReference type="GO" id="GO:0008199">
    <property type="term" value="F:ferric iron binding"/>
    <property type="evidence" value="ECO:0007669"/>
    <property type="project" value="InterPro"/>
</dbReference>
<protein>
    <submittedName>
        <fullName evidence="5">Protocatechuate 3,4-dioxygenase alpha subunit</fullName>
    </submittedName>
</protein>
<comment type="caution">
    <text evidence="5">The sequence shown here is derived from an EMBL/GenBank/DDBJ whole genome shotgun (WGS) entry which is preliminary data.</text>
</comment>
<organism evidence="5 6">
    <name type="scientific">Nocardia pseudobrasiliensis</name>
    <dbReference type="NCBI Taxonomy" id="45979"/>
    <lineage>
        <taxon>Bacteria</taxon>
        <taxon>Bacillati</taxon>
        <taxon>Actinomycetota</taxon>
        <taxon>Actinomycetes</taxon>
        <taxon>Mycobacteriales</taxon>
        <taxon>Nocardiaceae</taxon>
        <taxon>Nocardia</taxon>
    </lineage>
</organism>
<dbReference type="PANTHER" id="PTHR33711:SF9">
    <property type="entry name" value="PROTOCATECHUATE 3,4-DIOXYGENASE ALPHA CHAIN"/>
    <property type="match status" value="1"/>
</dbReference>
<evidence type="ECO:0000313" key="6">
    <source>
        <dbReference type="Proteomes" id="UP000254869"/>
    </source>
</evidence>
<dbReference type="GO" id="GO:0018578">
    <property type="term" value="F:protocatechuate 3,4-dioxygenase activity"/>
    <property type="evidence" value="ECO:0007669"/>
    <property type="project" value="InterPro"/>
</dbReference>
<accession>A0A370HPW9</accession>
<dbReference type="PANTHER" id="PTHR33711">
    <property type="entry name" value="DIOXYGENASE, PUTATIVE (AFU_ORTHOLOGUE AFUA_2G02910)-RELATED"/>
    <property type="match status" value="1"/>
</dbReference>
<dbReference type="AlphaFoldDB" id="A0A370HPW9"/>
<dbReference type="NCBIfam" id="TIGR02423">
    <property type="entry name" value="protocat_alph"/>
    <property type="match status" value="1"/>
</dbReference>
<dbReference type="InterPro" id="IPR015889">
    <property type="entry name" value="Intradiol_dOase_core"/>
</dbReference>
<dbReference type="RefSeq" id="WP_068005371.1">
    <property type="nucleotide sequence ID" value="NZ_QQBC01000016.1"/>
</dbReference>
<reference evidence="5 6" key="1">
    <citation type="submission" date="2018-07" db="EMBL/GenBank/DDBJ databases">
        <title>Genomic Encyclopedia of Type Strains, Phase IV (KMG-IV): sequencing the most valuable type-strain genomes for metagenomic binning, comparative biology and taxonomic classification.</title>
        <authorList>
            <person name="Goeker M."/>
        </authorList>
    </citation>
    <scope>NUCLEOTIDE SEQUENCE [LARGE SCALE GENOMIC DNA]</scope>
    <source>
        <strain evidence="5 6">DSM 44290</strain>
    </source>
</reference>